<proteinExistence type="predicted"/>
<dbReference type="Proteomes" id="UP000449969">
    <property type="component" value="Unassembled WGS sequence"/>
</dbReference>
<evidence type="ECO:0000259" key="1">
    <source>
        <dbReference type="PROSITE" id="PS50943"/>
    </source>
</evidence>
<keyword evidence="3" id="KW-1185">Reference proteome</keyword>
<evidence type="ECO:0000313" key="2">
    <source>
        <dbReference type="EMBL" id="MVT73366.1"/>
    </source>
</evidence>
<accession>A0A844T556</accession>
<dbReference type="OrthoDB" id="9785973at2"/>
<comment type="caution">
    <text evidence="2">The sequence shown here is derived from an EMBL/GenBank/DDBJ whole genome shotgun (WGS) entry which is preliminary data.</text>
</comment>
<dbReference type="InterPro" id="IPR001387">
    <property type="entry name" value="Cro/C1-type_HTH"/>
</dbReference>
<dbReference type="CDD" id="cd00093">
    <property type="entry name" value="HTH_XRE"/>
    <property type="match status" value="1"/>
</dbReference>
<evidence type="ECO:0000313" key="3">
    <source>
        <dbReference type="Proteomes" id="UP000449969"/>
    </source>
</evidence>
<dbReference type="SMART" id="SM00530">
    <property type="entry name" value="HTH_XRE"/>
    <property type="match status" value="1"/>
</dbReference>
<dbReference type="InterPro" id="IPR010982">
    <property type="entry name" value="Lambda_DNA-bd_dom_sf"/>
</dbReference>
<dbReference type="PANTHER" id="PTHR35010:SF4">
    <property type="entry name" value="BLL5781 PROTEIN"/>
    <property type="match status" value="1"/>
</dbReference>
<dbReference type="EMBL" id="WQNE01000005">
    <property type="protein sequence ID" value="MVT73366.1"/>
    <property type="molecule type" value="Genomic_DNA"/>
</dbReference>
<gene>
    <name evidence="2" type="ORF">GPL20_09635</name>
</gene>
<sequence length="278" mass="30350">MAVRAVEFGVLLRRWRASRGMSQTTLALAADSSTRHLSYLETGRSRPSRDMVLRLGEQLNLSLRDQNLLLLAAGFAPAFAERSLEEMSSARSAMEQILQVHLPYPAYVLDRHWNVVLSNAALPQLYEGCSPELLRSPVNAVRLTLHPDGMGPRVENFVEWRAHTVTVLKQQLQARADPVIQALLTEVLSYPAPRGAMALASSEGPQRYASPLRLQTRFGSVSFLNTTTVFGAPADVTLSELALEMLFPADAATIAIVKDMVDETELSAGGNPLASRAG</sequence>
<dbReference type="Gene3D" id="1.10.260.40">
    <property type="entry name" value="lambda repressor-like DNA-binding domains"/>
    <property type="match status" value="1"/>
</dbReference>
<dbReference type="PROSITE" id="PS50943">
    <property type="entry name" value="HTH_CROC1"/>
    <property type="match status" value="1"/>
</dbReference>
<dbReference type="RefSeq" id="WP_157329329.1">
    <property type="nucleotide sequence ID" value="NZ_JANADL010000053.1"/>
</dbReference>
<dbReference type="Pfam" id="PF17765">
    <property type="entry name" value="MLTR_LBD"/>
    <property type="match status" value="1"/>
</dbReference>
<reference evidence="2 3" key="1">
    <citation type="submission" date="2019-12" db="EMBL/GenBank/DDBJ databases">
        <title>Draft genome sequences Bradyrhizobium cajani AMBPC1010, Bradyrhizobium pachyrhizi AMBPC1040 and Bradyrhizobium yuanmingense ALSPC3051, three plant growth promoting strains isolated from nodules of Cajanus cajan L. in Dominican Republic.</title>
        <authorList>
            <person name="Flores-Felix J.D."/>
            <person name="Araujo J."/>
            <person name="Diaz-Alcantara C."/>
            <person name="Gonzalez-Andres F."/>
            <person name="Velazquez E."/>
        </authorList>
    </citation>
    <scope>NUCLEOTIDE SEQUENCE [LARGE SCALE GENOMIC DNA]</scope>
    <source>
        <strain evidence="2 3">1010</strain>
    </source>
</reference>
<feature type="domain" description="HTH cro/C1-type" evidence="1">
    <location>
        <begin position="12"/>
        <end position="66"/>
    </location>
</feature>
<dbReference type="PANTHER" id="PTHR35010">
    <property type="entry name" value="BLL4672 PROTEIN-RELATED"/>
    <property type="match status" value="1"/>
</dbReference>
<organism evidence="2 3">
    <name type="scientific">Bradyrhizobium cajani</name>
    <dbReference type="NCBI Taxonomy" id="1928661"/>
    <lineage>
        <taxon>Bacteria</taxon>
        <taxon>Pseudomonadati</taxon>
        <taxon>Pseudomonadota</taxon>
        <taxon>Alphaproteobacteria</taxon>
        <taxon>Hyphomicrobiales</taxon>
        <taxon>Nitrobacteraceae</taxon>
        <taxon>Bradyrhizobium</taxon>
    </lineage>
</organism>
<dbReference type="InterPro" id="IPR041413">
    <property type="entry name" value="MLTR_LBD"/>
</dbReference>
<dbReference type="Pfam" id="PF13560">
    <property type="entry name" value="HTH_31"/>
    <property type="match status" value="1"/>
</dbReference>
<protein>
    <submittedName>
        <fullName evidence="2">Helix-turn-helix domain-containing protein</fullName>
    </submittedName>
</protein>
<dbReference type="Gene3D" id="3.30.450.180">
    <property type="match status" value="1"/>
</dbReference>
<dbReference type="SUPFAM" id="SSF47413">
    <property type="entry name" value="lambda repressor-like DNA-binding domains"/>
    <property type="match status" value="1"/>
</dbReference>
<dbReference type="AlphaFoldDB" id="A0A844T556"/>
<name>A0A844T556_9BRAD</name>
<dbReference type="GO" id="GO:0003677">
    <property type="term" value="F:DNA binding"/>
    <property type="evidence" value="ECO:0007669"/>
    <property type="project" value="InterPro"/>
</dbReference>